<proteinExistence type="predicted"/>
<dbReference type="InterPro" id="IPR036390">
    <property type="entry name" value="WH_DNA-bd_sf"/>
</dbReference>
<evidence type="ECO:0000313" key="1">
    <source>
        <dbReference type="EMBL" id="TQL58707.1"/>
    </source>
</evidence>
<comment type="caution">
    <text evidence="1">The sequence shown here is derived from an EMBL/GenBank/DDBJ whole genome shotgun (WGS) entry which is preliminary data.</text>
</comment>
<dbReference type="RefSeq" id="WP_141786812.1">
    <property type="nucleotide sequence ID" value="NZ_BAAAKX010000006.1"/>
</dbReference>
<sequence length="224" mass="24189">MDTRPGDDLDAAAALAEPTRRRLYDFVARSGRPVGRDEAAGALDLPRQTAAFHLDRLADEGLLDVRFERRTGRVGPGAGRPAKLYVRSAREVSVQLPERRYDLAGLLLAGAMEEAQASQEPPRLVLERRSRAMGATVGAREASGSVTQALEGLGFEPAVEGEDLVLRNCPFHELAQEHTALVCGMNLHLVEGLLDGLGDTGMVARLAPQPGHCCVRLEPAPRER</sequence>
<dbReference type="Proteomes" id="UP000319514">
    <property type="component" value="Unassembled WGS sequence"/>
</dbReference>
<accession>A0A542ZEH2</accession>
<dbReference type="EMBL" id="VFOQ01000001">
    <property type="protein sequence ID" value="TQL58707.1"/>
    <property type="molecule type" value="Genomic_DNA"/>
</dbReference>
<dbReference type="SUPFAM" id="SSF46785">
    <property type="entry name" value="Winged helix' DNA-binding domain"/>
    <property type="match status" value="1"/>
</dbReference>
<evidence type="ECO:0000313" key="2">
    <source>
        <dbReference type="Proteomes" id="UP000319514"/>
    </source>
</evidence>
<organism evidence="1 2">
    <name type="scientific">Oryzihumus leptocrescens</name>
    <dbReference type="NCBI Taxonomy" id="297536"/>
    <lineage>
        <taxon>Bacteria</taxon>
        <taxon>Bacillati</taxon>
        <taxon>Actinomycetota</taxon>
        <taxon>Actinomycetes</taxon>
        <taxon>Micrococcales</taxon>
        <taxon>Intrasporangiaceae</taxon>
        <taxon>Oryzihumus</taxon>
    </lineage>
</organism>
<dbReference type="InterPro" id="IPR011991">
    <property type="entry name" value="ArsR-like_HTH"/>
</dbReference>
<dbReference type="OrthoDB" id="3399802at2"/>
<dbReference type="AlphaFoldDB" id="A0A542ZEH2"/>
<dbReference type="Pfam" id="PF12840">
    <property type="entry name" value="HTH_20"/>
    <property type="match status" value="1"/>
</dbReference>
<dbReference type="InterPro" id="IPR036388">
    <property type="entry name" value="WH-like_DNA-bd_sf"/>
</dbReference>
<keyword evidence="2" id="KW-1185">Reference proteome</keyword>
<gene>
    <name evidence="1" type="ORF">FB474_0041</name>
</gene>
<dbReference type="CDD" id="cd00090">
    <property type="entry name" value="HTH_ARSR"/>
    <property type="match status" value="1"/>
</dbReference>
<protein>
    <submittedName>
        <fullName evidence="1">Putative ArsR family transcriptional regulator</fullName>
    </submittedName>
</protein>
<dbReference type="Gene3D" id="1.10.10.10">
    <property type="entry name" value="Winged helix-like DNA-binding domain superfamily/Winged helix DNA-binding domain"/>
    <property type="match status" value="1"/>
</dbReference>
<reference evidence="1 2" key="1">
    <citation type="submission" date="2019-06" db="EMBL/GenBank/DDBJ databases">
        <title>Sequencing the genomes of 1000 actinobacteria strains.</title>
        <authorList>
            <person name="Klenk H.-P."/>
        </authorList>
    </citation>
    <scope>NUCLEOTIDE SEQUENCE [LARGE SCALE GENOMIC DNA]</scope>
    <source>
        <strain evidence="1 2">DSM 18082</strain>
    </source>
</reference>
<name>A0A542ZEH2_9MICO</name>